<comment type="caution">
    <text evidence="1">The sequence shown here is derived from an EMBL/GenBank/DDBJ whole genome shotgun (WGS) entry which is preliminary data.</text>
</comment>
<dbReference type="EMBL" id="ABCS01000002">
    <property type="protein sequence ID" value="EDM81674.1"/>
    <property type="molecule type" value="Genomic_DNA"/>
</dbReference>
<keyword evidence="2" id="KW-1185">Reference proteome</keyword>
<dbReference type="Proteomes" id="UP000005801">
    <property type="component" value="Unassembled WGS sequence"/>
</dbReference>
<evidence type="ECO:0000313" key="1">
    <source>
        <dbReference type="EMBL" id="EDM81674.1"/>
    </source>
</evidence>
<accession>A6FXT6</accession>
<dbReference type="RefSeq" id="WP_006969285.1">
    <property type="nucleotide sequence ID" value="NZ_ABCS01000002.1"/>
</dbReference>
<evidence type="ECO:0000313" key="2">
    <source>
        <dbReference type="Proteomes" id="UP000005801"/>
    </source>
</evidence>
<gene>
    <name evidence="1" type="ORF">PPSIR1_22194</name>
</gene>
<organism evidence="1 2">
    <name type="scientific">Plesiocystis pacifica SIR-1</name>
    <dbReference type="NCBI Taxonomy" id="391625"/>
    <lineage>
        <taxon>Bacteria</taxon>
        <taxon>Pseudomonadati</taxon>
        <taxon>Myxococcota</taxon>
        <taxon>Polyangia</taxon>
        <taxon>Nannocystales</taxon>
        <taxon>Nannocystaceae</taxon>
        <taxon>Plesiocystis</taxon>
    </lineage>
</organism>
<proteinExistence type="predicted"/>
<dbReference type="AlphaFoldDB" id="A6FXT6"/>
<name>A6FXT6_9BACT</name>
<reference evidence="1 2" key="1">
    <citation type="submission" date="2007-06" db="EMBL/GenBank/DDBJ databases">
        <authorList>
            <person name="Shimkets L."/>
            <person name="Ferriera S."/>
            <person name="Johnson J."/>
            <person name="Kravitz S."/>
            <person name="Beeson K."/>
            <person name="Sutton G."/>
            <person name="Rogers Y.-H."/>
            <person name="Friedman R."/>
            <person name="Frazier M."/>
            <person name="Venter J.C."/>
        </authorList>
    </citation>
    <scope>NUCLEOTIDE SEQUENCE [LARGE SCALE GENOMIC DNA]</scope>
    <source>
        <strain evidence="1 2">SIR-1</strain>
    </source>
</reference>
<protein>
    <submittedName>
        <fullName evidence="1">Uncharacterized protein</fullName>
    </submittedName>
</protein>
<sequence>MSEHYKIGLVTTVMSHQDALQCLEDALHLLIEQYEFGLRGYGCVSEIEVGGHRHGCQGALIPGYQNLSALEPTGLETLASRNPYFTIDGSIRLRGELRLYDVMLALCPSGVEDNPAIFAVEFPGSFHEDLYAEDPDVPDRMVVRPDEAELFEQLVMALGGHPRADGFTTMIMQHIGEVKAFDAKQLVSALFNPPRVQASWDDRSLLRAGLVTGIRKELVDEGAVRARWAEVKQFETTAGHVVRSGIVDDPLDLFLDELDDE</sequence>
<dbReference type="OrthoDB" id="9854798at2"/>